<evidence type="ECO:0000313" key="1">
    <source>
        <dbReference type="EMBL" id="KKK67320.1"/>
    </source>
</evidence>
<sequence>MKHFCLRKGIEFDLLYFQDIQLTANERYFNQLCGAYQTTPKEYVEKANELFIKHNINIPKEYPKKSLKEYRLLGEEKIFPTRAFMKCIASCITIEELFDLDTSKIIKSELFKPNSRIGIYHACSMSMITLHYLNEGSEVIIPKEKKNQKNPDLIIDGYKCDIKTIDRADWTADIDFDTGTGKERLLSVDICYDIGTFIAKQNSGHKGIKQADIIFADLSLKSIGTFFMIFNSIGRE</sequence>
<comment type="caution">
    <text evidence="1">The sequence shown here is derived from an EMBL/GenBank/DDBJ whole genome shotgun (WGS) entry which is preliminary data.</text>
</comment>
<name>A0A0F8Y157_9ZZZZ</name>
<protein>
    <submittedName>
        <fullName evidence="1">Uncharacterized protein</fullName>
    </submittedName>
</protein>
<gene>
    <name evidence="1" type="ORF">LCGC14_2955240</name>
</gene>
<reference evidence="1" key="1">
    <citation type="journal article" date="2015" name="Nature">
        <title>Complex archaea that bridge the gap between prokaryotes and eukaryotes.</title>
        <authorList>
            <person name="Spang A."/>
            <person name="Saw J.H."/>
            <person name="Jorgensen S.L."/>
            <person name="Zaremba-Niedzwiedzka K."/>
            <person name="Martijn J."/>
            <person name="Lind A.E."/>
            <person name="van Eijk R."/>
            <person name="Schleper C."/>
            <person name="Guy L."/>
            <person name="Ettema T.J."/>
        </authorList>
    </citation>
    <scope>NUCLEOTIDE SEQUENCE</scope>
</reference>
<organism evidence="1">
    <name type="scientific">marine sediment metagenome</name>
    <dbReference type="NCBI Taxonomy" id="412755"/>
    <lineage>
        <taxon>unclassified sequences</taxon>
        <taxon>metagenomes</taxon>
        <taxon>ecological metagenomes</taxon>
    </lineage>
</organism>
<dbReference type="EMBL" id="LAZR01059672">
    <property type="protein sequence ID" value="KKK67320.1"/>
    <property type="molecule type" value="Genomic_DNA"/>
</dbReference>
<feature type="non-terminal residue" evidence="1">
    <location>
        <position position="236"/>
    </location>
</feature>
<proteinExistence type="predicted"/>
<dbReference type="AlphaFoldDB" id="A0A0F8Y157"/>
<accession>A0A0F8Y157</accession>